<comment type="caution">
    <text evidence="5">The sequence shown here is derived from an EMBL/GenBank/DDBJ whole genome shotgun (WGS) entry which is preliminary data.</text>
</comment>
<feature type="region of interest" description="Disordered" evidence="2">
    <location>
        <begin position="973"/>
        <end position="1012"/>
    </location>
</feature>
<keyword evidence="3" id="KW-0812">Transmembrane</keyword>
<dbReference type="PANTHER" id="PTHR24148:SF64">
    <property type="entry name" value="HETEROKARYON INCOMPATIBILITY DOMAIN-CONTAINING PROTEIN"/>
    <property type="match status" value="1"/>
</dbReference>
<dbReference type="InterPro" id="IPR046342">
    <property type="entry name" value="CBS_dom_sf"/>
</dbReference>
<dbReference type="Proteomes" id="UP000319160">
    <property type="component" value="Unassembled WGS sequence"/>
</dbReference>
<dbReference type="STRING" id="2512241.A0A553HMB8"/>
<keyword evidence="3" id="KW-0472">Membrane</keyword>
<dbReference type="PANTHER" id="PTHR24148">
    <property type="entry name" value="ANKYRIN REPEAT DOMAIN-CONTAINING PROTEIN 39 HOMOLOG-RELATED"/>
    <property type="match status" value="1"/>
</dbReference>
<dbReference type="SMART" id="SM00116">
    <property type="entry name" value="CBS"/>
    <property type="match status" value="4"/>
</dbReference>
<evidence type="ECO:0000256" key="1">
    <source>
        <dbReference type="PROSITE-ProRule" id="PRU00703"/>
    </source>
</evidence>
<dbReference type="Pfam" id="PF26639">
    <property type="entry name" value="Het-6_barrel"/>
    <property type="match status" value="1"/>
</dbReference>
<feature type="compositionally biased region" description="Low complexity" evidence="2">
    <location>
        <begin position="986"/>
        <end position="1004"/>
    </location>
</feature>
<feature type="transmembrane region" description="Helical" evidence="3">
    <location>
        <begin position="59"/>
        <end position="76"/>
    </location>
</feature>
<feature type="transmembrane region" description="Helical" evidence="3">
    <location>
        <begin position="88"/>
        <end position="107"/>
    </location>
</feature>
<protein>
    <recommendedName>
        <fullName evidence="4">CBS domain-containing protein</fullName>
    </recommendedName>
</protein>
<keyword evidence="1" id="KW-0129">CBS domain</keyword>
<evidence type="ECO:0000256" key="2">
    <source>
        <dbReference type="SAM" id="MobiDB-lite"/>
    </source>
</evidence>
<evidence type="ECO:0000256" key="3">
    <source>
        <dbReference type="SAM" id="Phobius"/>
    </source>
</evidence>
<dbReference type="CDD" id="cd04618">
    <property type="entry name" value="CBS_euAMPK_gamma-like_repeat1"/>
    <property type="match status" value="1"/>
</dbReference>
<dbReference type="EMBL" id="VFLP01000074">
    <property type="protein sequence ID" value="TRX89091.1"/>
    <property type="molecule type" value="Genomic_DNA"/>
</dbReference>
<dbReference type="InterPro" id="IPR052895">
    <property type="entry name" value="HetReg/Transcr_Mod"/>
</dbReference>
<dbReference type="Gene3D" id="3.10.580.10">
    <property type="entry name" value="CBS-domain"/>
    <property type="match status" value="2"/>
</dbReference>
<dbReference type="PROSITE" id="PS51371">
    <property type="entry name" value="CBS"/>
    <property type="match status" value="2"/>
</dbReference>
<feature type="transmembrane region" description="Helical" evidence="3">
    <location>
        <begin position="127"/>
        <end position="144"/>
    </location>
</feature>
<dbReference type="Pfam" id="PF06985">
    <property type="entry name" value="HET"/>
    <property type="match status" value="1"/>
</dbReference>
<feature type="domain" description="CBS" evidence="4">
    <location>
        <begin position="1213"/>
        <end position="1275"/>
    </location>
</feature>
<dbReference type="Pfam" id="PF00571">
    <property type="entry name" value="CBS"/>
    <property type="match status" value="2"/>
</dbReference>
<gene>
    <name evidence="5" type="ORF">FHL15_010008</name>
</gene>
<organism evidence="5 6">
    <name type="scientific">Xylaria flabelliformis</name>
    <dbReference type="NCBI Taxonomy" id="2512241"/>
    <lineage>
        <taxon>Eukaryota</taxon>
        <taxon>Fungi</taxon>
        <taxon>Dikarya</taxon>
        <taxon>Ascomycota</taxon>
        <taxon>Pezizomycotina</taxon>
        <taxon>Sordariomycetes</taxon>
        <taxon>Xylariomycetidae</taxon>
        <taxon>Xylariales</taxon>
        <taxon>Xylariaceae</taxon>
        <taxon>Xylaria</taxon>
    </lineage>
</organism>
<dbReference type="InterPro" id="IPR010730">
    <property type="entry name" value="HET"/>
</dbReference>
<evidence type="ECO:0000259" key="4">
    <source>
        <dbReference type="PROSITE" id="PS51371"/>
    </source>
</evidence>
<proteinExistence type="predicted"/>
<dbReference type="SUPFAM" id="SSF54631">
    <property type="entry name" value="CBS-domain pair"/>
    <property type="match status" value="2"/>
</dbReference>
<feature type="compositionally biased region" description="Basic and acidic residues" evidence="2">
    <location>
        <begin position="973"/>
        <end position="983"/>
    </location>
</feature>
<evidence type="ECO:0000313" key="6">
    <source>
        <dbReference type="Proteomes" id="UP000319160"/>
    </source>
</evidence>
<sequence length="1426" mass="160344">MDVKDDRVDFSLAIVDTIAPAIDHAWSLYFADCGTTTPTRHVILFVYVIFILVNMKNDVRWSTIQSLSLVLLWFCFYNNRDFSLMSLYGTYLITKVTLMTFGNASLWLTIPGVRFDAHSIVLGNLRLATYLLSWAALIVTGWMIKYCTRPFQKFPAFSQAIIATTVVQTTIIGIDKMTSSSKRQPRQYHSIDDEELVSDAQIDENTASMYAQSGELASGRTIRLIKLLPRTNGEEISCEIENCDLEDLRINYEAVSYTWGDGKGQAIIKADGRPIRISQKVFEILSGLRHDWKPRKLWIDYICINQRHTTEKSHQVTMMRHIYYRASNVIIWLDPLPDTAVAVDLLLEISRSPGLTGMQGAHLYGQRHQQHRLLALARFIENDYFNRLWVLQEIASARYIKILCGDQLIEWEDLRLVIIFLGNPEMLRCLQSTEEMGIVACNQDSLRHAGTILATKTSASTGMSYSLAFLLSNYRSMKCKDPRDKVFGLLGLVRGIDHHLIRPDYNKDEIEVYKDTAKYVFTVEGTSRTLIALAFAGVGQCRRLQELPSWVPDWASNVRIKRVEGGDEAEADELPPPKQSSFSYHLQPWSAFGNGFDIMKPNQSYFESTGLALGYQAALDSKTEVRLIDDDVLGVRGFVVDEIASLTSVFDIPFDERMRISHTVMTLTVLAWFEEAEALAVSVPTPYPTNQSIEDVLWRTLIGDRLLGTEEREVIRPAPSSYGQLYRSFKGAAIDLRRTCSFMSMETVTEMRDIWHQVFTQILGGESMLKTFVEVLCGRSGHPHVWAMMTAGTKFANDDEPRPEFPREDDGRSWEERLEEICEKEDMKRLFDVLIALIAAFSPEQSPNNHGASETDASQQIADAVSQAPLVAQFSEGLRISFERRLCVTKKGYMGLVPPLTRVGDLVSIFYGGDAPFLVRPETNAVVAEKIGVLRCRLVGECYMHGMMDGTYTDMQIVPGQVGRPVAGQLQRRAEATMDESRITKPKPTSGTTTTPAAATTNTGIHARADEPSNANTHINAHINANANAPRPRVGPGPYAMSSLSSFPFAARPGHELPFVAPSSYLRPSSRNRTIHPPPIATPMSPIDEEQMQGLVSPSSKLPSMCTRQPVFVTKGVRDFLRVRTSYDVLPLSFRLIILDNDLLIKKSLNILIQNGIVSAPLWDSHRSKFAGLLTATDYINLIQYYCQFPEHIDNVDKFRLSSLREIEKAIGVSPIETLSVHPSKPLYEACRHMLKTRARRIPLVDIDDETGRETVVSVITQYRILKFIAVNTEQYTSLLKRTVREIGLGTYTNLQTGSMTQSVLEIINTMVTNNISAVPIVNKNNVVLNVFEAVDVIPIIKTGVVEELEMNVGEALSKRGDDFGGIFTCQEDDRLDSIFITLRQSRVHRLVVIDDNWHLKGVISLSDILKYVLFHGDEDSYFSSS</sequence>
<dbReference type="OrthoDB" id="2157530at2759"/>
<accession>A0A553HMB8</accession>
<keyword evidence="6" id="KW-1185">Reference proteome</keyword>
<keyword evidence="3" id="KW-1133">Transmembrane helix</keyword>
<feature type="domain" description="CBS" evidence="4">
    <location>
        <begin position="1357"/>
        <end position="1421"/>
    </location>
</feature>
<evidence type="ECO:0000313" key="5">
    <source>
        <dbReference type="EMBL" id="TRX89091.1"/>
    </source>
</evidence>
<dbReference type="InterPro" id="IPR000644">
    <property type="entry name" value="CBS_dom"/>
</dbReference>
<reference evidence="6" key="1">
    <citation type="submission" date="2019-06" db="EMBL/GenBank/DDBJ databases">
        <title>Draft genome sequence of the griseofulvin-producing fungus Xylaria cubensis strain G536.</title>
        <authorList>
            <person name="Mead M.E."/>
            <person name="Raja H.A."/>
            <person name="Steenwyk J.L."/>
            <person name="Knowles S.L."/>
            <person name="Oberlies N.H."/>
            <person name="Rokas A."/>
        </authorList>
    </citation>
    <scope>NUCLEOTIDE SEQUENCE [LARGE SCALE GENOMIC DNA]</scope>
    <source>
        <strain evidence="6">G536</strain>
    </source>
</reference>
<name>A0A553HMB8_9PEZI</name>